<gene>
    <name evidence="2" type="ORF">DGMP_20210</name>
</gene>
<name>A0A8D5FLR0_9BACT</name>
<dbReference type="InterPro" id="IPR006073">
    <property type="entry name" value="GTP-bd"/>
</dbReference>
<feature type="domain" description="G" evidence="1">
    <location>
        <begin position="8"/>
        <end position="147"/>
    </location>
</feature>
<keyword evidence="3" id="KW-1185">Reference proteome</keyword>
<dbReference type="Pfam" id="PF11981">
    <property type="entry name" value="DUF3482"/>
    <property type="match status" value="1"/>
</dbReference>
<sequence length="478" mass="53857">MKTTVPEFAILGHPNEGKSSVLSTLAEDDSVRISSTPGETTECRTFPVSIDGHEILRFTDTPGFQNPARVLSHFKKLKKNGSELLMEFRSIAENIPELHDDLELLTPVERGAGIIYVVDGSRPLRNVDKMEMEILRLTGKPRMAIINCKDDNFDFLDDWKMEFRKNFNSNQLFNAHRATYAERIRLLEALKSIDQDWYEPLSRVVDAFKSEWRARNSQSADIIIDLLVGCLTLKLTGTIGSSSDEQRVREKLFTRYKKKLEKKERTAQEQIRALFKHNIFNYQLPSHSLLRENILDEKNWQLLGLTPKQVIIAGGLGGATLGATLDIATLGHSLGLFTAIGGVAGALGAMFSGENLSGQAEILGIPLGGETVQVGPAKNIEMLFVLLNRALLHYRHIINWAHGRRDYPESISIEETNRNYTKDWSASRLKTCQGFFQQLKDNGEPDSEKREAFRIIILESLEEISRESRNGQTSLAKT</sequence>
<dbReference type="AlphaFoldDB" id="A0A8D5FLR0"/>
<accession>A0A8D5FLR0</accession>
<evidence type="ECO:0000259" key="1">
    <source>
        <dbReference type="Pfam" id="PF01926"/>
    </source>
</evidence>
<dbReference type="InterPro" id="IPR021871">
    <property type="entry name" value="DUF3482"/>
</dbReference>
<evidence type="ECO:0000313" key="3">
    <source>
        <dbReference type="Proteomes" id="UP000826725"/>
    </source>
</evidence>
<reference evidence="2" key="1">
    <citation type="submission" date="2020-09" db="EMBL/GenBank/DDBJ databases">
        <title>Desulfogranum mesoprofundum gen. nov., sp. nov., a novel mesophilic, sulfate-reducing chemolithoautotroph isolated from a deep-sea hydrothermal vent chimney in the Suiyo Seamount.</title>
        <authorList>
            <person name="Hashimoto Y."/>
            <person name="Nakagawa S."/>
        </authorList>
    </citation>
    <scope>NUCLEOTIDE SEQUENCE</scope>
    <source>
        <strain evidence="2">KT2</strain>
    </source>
</reference>
<dbReference type="RefSeq" id="WP_228853792.1">
    <property type="nucleotide sequence ID" value="NZ_AP024086.1"/>
</dbReference>
<dbReference type="Pfam" id="PF01926">
    <property type="entry name" value="MMR_HSR1"/>
    <property type="match status" value="1"/>
</dbReference>
<organism evidence="2 3">
    <name type="scientific">Desulfomarina profundi</name>
    <dbReference type="NCBI Taxonomy" id="2772557"/>
    <lineage>
        <taxon>Bacteria</taxon>
        <taxon>Pseudomonadati</taxon>
        <taxon>Thermodesulfobacteriota</taxon>
        <taxon>Desulfobulbia</taxon>
        <taxon>Desulfobulbales</taxon>
        <taxon>Desulfobulbaceae</taxon>
        <taxon>Desulfomarina</taxon>
    </lineage>
</organism>
<dbReference type="KEGG" id="dbk:DGMP_20210"/>
<protein>
    <submittedName>
        <fullName evidence="2">GTP-binding protein</fullName>
    </submittedName>
</protein>
<dbReference type="Proteomes" id="UP000826725">
    <property type="component" value="Chromosome"/>
</dbReference>
<dbReference type="EMBL" id="AP024086">
    <property type="protein sequence ID" value="BCL61328.1"/>
    <property type="molecule type" value="Genomic_DNA"/>
</dbReference>
<evidence type="ECO:0000313" key="2">
    <source>
        <dbReference type="EMBL" id="BCL61328.1"/>
    </source>
</evidence>
<proteinExistence type="predicted"/>
<dbReference type="GO" id="GO:0005525">
    <property type="term" value="F:GTP binding"/>
    <property type="evidence" value="ECO:0007669"/>
    <property type="project" value="InterPro"/>
</dbReference>